<dbReference type="EMBL" id="UYJE01002120">
    <property type="protein sequence ID" value="VDI08003.1"/>
    <property type="molecule type" value="Genomic_DNA"/>
</dbReference>
<dbReference type="Proteomes" id="UP000596742">
    <property type="component" value="Unassembled WGS sequence"/>
</dbReference>
<keyword evidence="2" id="KW-1185">Reference proteome</keyword>
<reference evidence="1" key="1">
    <citation type="submission" date="2018-11" db="EMBL/GenBank/DDBJ databases">
        <authorList>
            <person name="Alioto T."/>
            <person name="Alioto T."/>
        </authorList>
    </citation>
    <scope>NUCLEOTIDE SEQUENCE</scope>
</reference>
<evidence type="ECO:0000313" key="1">
    <source>
        <dbReference type="EMBL" id="VDI08003.1"/>
    </source>
</evidence>
<accession>A0A8B6CND1</accession>
<gene>
    <name evidence="1" type="ORF">MGAL_10B028337</name>
</gene>
<evidence type="ECO:0000313" key="2">
    <source>
        <dbReference type="Proteomes" id="UP000596742"/>
    </source>
</evidence>
<feature type="non-terminal residue" evidence="1">
    <location>
        <position position="1"/>
    </location>
</feature>
<comment type="caution">
    <text evidence="1">The sequence shown here is derived from an EMBL/GenBank/DDBJ whole genome shotgun (WGS) entry which is preliminary data.</text>
</comment>
<sequence length="231" mass="27481">MANDYPDYHWHNKNKNIKHMANDYPDYHWHSWRLGTGPYSYEVFHQYDGVVRSKQDKEKKRWRITKIFISLAGFESTDSYTDILKNDSQIAISTFLPNMRMFESNATAEIGEQLLLTVRKIMDDTKKHYMWLQTTWTSEIDFKTQSRKVLQQYINKCLETLIEYTSKRKEDQVLLVSCAATILLLHDEYQLSLNSSQIISLCDLFLPILTENQTRCIDFERVEHNFQMNIT</sequence>
<name>A0A8B6CND1_MYTGA</name>
<organism evidence="1 2">
    <name type="scientific">Mytilus galloprovincialis</name>
    <name type="common">Mediterranean mussel</name>
    <dbReference type="NCBI Taxonomy" id="29158"/>
    <lineage>
        <taxon>Eukaryota</taxon>
        <taxon>Metazoa</taxon>
        <taxon>Spiralia</taxon>
        <taxon>Lophotrochozoa</taxon>
        <taxon>Mollusca</taxon>
        <taxon>Bivalvia</taxon>
        <taxon>Autobranchia</taxon>
        <taxon>Pteriomorphia</taxon>
        <taxon>Mytilida</taxon>
        <taxon>Mytiloidea</taxon>
        <taxon>Mytilidae</taxon>
        <taxon>Mytilinae</taxon>
        <taxon>Mytilus</taxon>
    </lineage>
</organism>
<dbReference type="AlphaFoldDB" id="A0A8B6CND1"/>
<protein>
    <submittedName>
        <fullName evidence="1">Uncharacterized protein</fullName>
    </submittedName>
</protein>
<proteinExistence type="predicted"/>